<dbReference type="AlphaFoldDB" id="A0AAD7B7Y2"/>
<evidence type="ECO:0000313" key="10">
    <source>
        <dbReference type="EMBL" id="KAJ7612724.1"/>
    </source>
</evidence>
<proteinExistence type="inferred from homology"/>
<protein>
    <recommendedName>
        <fullName evidence="3">ribonuclease H</fullName>
        <ecNumber evidence="3">3.1.26.4</ecNumber>
    </recommendedName>
</protein>
<comment type="catalytic activity">
    <reaction evidence="1">
        <text>Endonucleolytic cleavage to 5'-phosphomonoester.</text>
        <dbReference type="EC" id="3.1.26.4"/>
    </reaction>
</comment>
<dbReference type="Gene3D" id="3.30.420.10">
    <property type="entry name" value="Ribonuclease H-like superfamily/Ribonuclease H"/>
    <property type="match status" value="1"/>
</dbReference>
<evidence type="ECO:0000256" key="8">
    <source>
        <dbReference type="SAM" id="MobiDB-lite"/>
    </source>
</evidence>
<comment type="caution">
    <text evidence="10">The sequence shown here is derived from an EMBL/GenBank/DDBJ whole genome shotgun (WGS) entry which is preliminary data.</text>
</comment>
<comment type="similarity">
    <text evidence="2">Belongs to the RNase H family.</text>
</comment>
<evidence type="ECO:0000256" key="6">
    <source>
        <dbReference type="ARBA" id="ARBA00022759"/>
    </source>
</evidence>
<evidence type="ECO:0000256" key="3">
    <source>
        <dbReference type="ARBA" id="ARBA00012180"/>
    </source>
</evidence>
<dbReference type="EC" id="3.1.26.4" evidence="3"/>
<dbReference type="SUPFAM" id="SSF53098">
    <property type="entry name" value="Ribonuclease H-like"/>
    <property type="match status" value="1"/>
</dbReference>
<dbReference type="InterPro" id="IPR002156">
    <property type="entry name" value="RNaseH_domain"/>
</dbReference>
<dbReference type="EMBL" id="JARKIF010000030">
    <property type="protein sequence ID" value="KAJ7612724.1"/>
    <property type="molecule type" value="Genomic_DNA"/>
</dbReference>
<dbReference type="GO" id="GO:0043137">
    <property type="term" value="P:DNA replication, removal of RNA primer"/>
    <property type="evidence" value="ECO:0007669"/>
    <property type="project" value="TreeGrafter"/>
</dbReference>
<reference evidence="10" key="1">
    <citation type="submission" date="2023-03" db="EMBL/GenBank/DDBJ databases">
        <title>Massive genome expansion in bonnet fungi (Mycena s.s.) driven by repeated elements and novel gene families across ecological guilds.</title>
        <authorList>
            <consortium name="Lawrence Berkeley National Laboratory"/>
            <person name="Harder C.B."/>
            <person name="Miyauchi S."/>
            <person name="Viragh M."/>
            <person name="Kuo A."/>
            <person name="Thoen E."/>
            <person name="Andreopoulos B."/>
            <person name="Lu D."/>
            <person name="Skrede I."/>
            <person name="Drula E."/>
            <person name="Henrissat B."/>
            <person name="Morin E."/>
            <person name="Kohler A."/>
            <person name="Barry K."/>
            <person name="LaButti K."/>
            <person name="Morin E."/>
            <person name="Salamov A."/>
            <person name="Lipzen A."/>
            <person name="Mereny Z."/>
            <person name="Hegedus B."/>
            <person name="Baldrian P."/>
            <person name="Stursova M."/>
            <person name="Weitz H."/>
            <person name="Taylor A."/>
            <person name="Grigoriev I.V."/>
            <person name="Nagy L.G."/>
            <person name="Martin F."/>
            <person name="Kauserud H."/>
        </authorList>
    </citation>
    <scope>NUCLEOTIDE SEQUENCE</scope>
    <source>
        <strain evidence="10">9284</strain>
    </source>
</reference>
<keyword evidence="6" id="KW-0255">Endonuclease</keyword>
<feature type="region of interest" description="Disordered" evidence="8">
    <location>
        <begin position="1"/>
        <end position="21"/>
    </location>
</feature>
<dbReference type="GO" id="GO:0004523">
    <property type="term" value="F:RNA-DNA hybrid ribonuclease activity"/>
    <property type="evidence" value="ECO:0007669"/>
    <property type="project" value="UniProtKB-EC"/>
</dbReference>
<evidence type="ECO:0000256" key="2">
    <source>
        <dbReference type="ARBA" id="ARBA00005300"/>
    </source>
</evidence>
<evidence type="ECO:0000256" key="7">
    <source>
        <dbReference type="ARBA" id="ARBA00022801"/>
    </source>
</evidence>
<dbReference type="Proteomes" id="UP001221142">
    <property type="component" value="Unassembled WGS sequence"/>
</dbReference>
<keyword evidence="11" id="KW-1185">Reference proteome</keyword>
<dbReference type="GO" id="GO:0003676">
    <property type="term" value="F:nucleic acid binding"/>
    <property type="evidence" value="ECO:0007669"/>
    <property type="project" value="InterPro"/>
</dbReference>
<accession>A0AAD7B7Y2</accession>
<gene>
    <name evidence="10" type="ORF">FB45DRAFT_1009300</name>
</gene>
<feature type="compositionally biased region" description="Basic and acidic residues" evidence="8">
    <location>
        <begin position="7"/>
        <end position="21"/>
    </location>
</feature>
<feature type="domain" description="RNase H type-1" evidence="9">
    <location>
        <begin position="134"/>
        <end position="291"/>
    </location>
</feature>
<dbReference type="PANTHER" id="PTHR10642">
    <property type="entry name" value="RIBONUCLEASE H1"/>
    <property type="match status" value="1"/>
</dbReference>
<dbReference type="PROSITE" id="PS50879">
    <property type="entry name" value="RNASE_H_1"/>
    <property type="match status" value="1"/>
</dbReference>
<keyword evidence="7" id="KW-0378">Hydrolase</keyword>
<name>A0AAD7B7Y2_9AGAR</name>
<dbReference type="Pfam" id="PF00075">
    <property type="entry name" value="RNase_H"/>
    <property type="match status" value="1"/>
</dbReference>
<organism evidence="10 11">
    <name type="scientific">Roridomyces roridus</name>
    <dbReference type="NCBI Taxonomy" id="1738132"/>
    <lineage>
        <taxon>Eukaryota</taxon>
        <taxon>Fungi</taxon>
        <taxon>Dikarya</taxon>
        <taxon>Basidiomycota</taxon>
        <taxon>Agaricomycotina</taxon>
        <taxon>Agaricomycetes</taxon>
        <taxon>Agaricomycetidae</taxon>
        <taxon>Agaricales</taxon>
        <taxon>Marasmiineae</taxon>
        <taxon>Mycenaceae</taxon>
        <taxon>Roridomyces</taxon>
    </lineage>
</organism>
<evidence type="ECO:0000256" key="1">
    <source>
        <dbReference type="ARBA" id="ARBA00000077"/>
    </source>
</evidence>
<dbReference type="PANTHER" id="PTHR10642:SF26">
    <property type="entry name" value="RIBONUCLEASE H1"/>
    <property type="match status" value="1"/>
</dbReference>
<keyword evidence="5" id="KW-0479">Metal-binding</keyword>
<evidence type="ECO:0000256" key="4">
    <source>
        <dbReference type="ARBA" id="ARBA00022722"/>
    </source>
</evidence>
<dbReference type="InterPro" id="IPR050092">
    <property type="entry name" value="RNase_H"/>
</dbReference>
<keyword evidence="4" id="KW-0540">Nuclease</keyword>
<evidence type="ECO:0000259" key="9">
    <source>
        <dbReference type="PROSITE" id="PS50879"/>
    </source>
</evidence>
<dbReference type="CDD" id="cd13934">
    <property type="entry name" value="RNase_H_Dikarya_like"/>
    <property type="match status" value="1"/>
</dbReference>
<evidence type="ECO:0000313" key="11">
    <source>
        <dbReference type="Proteomes" id="UP001221142"/>
    </source>
</evidence>
<dbReference type="InterPro" id="IPR012337">
    <property type="entry name" value="RNaseH-like_sf"/>
</dbReference>
<dbReference type="GO" id="GO:0046872">
    <property type="term" value="F:metal ion binding"/>
    <property type="evidence" value="ECO:0007669"/>
    <property type="project" value="UniProtKB-KW"/>
</dbReference>
<dbReference type="InterPro" id="IPR036397">
    <property type="entry name" value="RNaseH_sf"/>
</dbReference>
<evidence type="ECO:0000256" key="5">
    <source>
        <dbReference type="ARBA" id="ARBA00022723"/>
    </source>
</evidence>
<sequence length="503" mass="55379">MPPRPRPHYDSESEDQPREVLDVDGDFVVKDSDLAGSFKLRDFKPMVQDRDGKMIPFSGVISLRPVPDPQTVSHAQSVMGNGENGVWTGTLFTAPADAVSTPQFMFPTRLVNSSSKLHLKRFCIRRRFVPALSPLKTMLIYTDGACPSNGQDGARGTFGFVYHSAQGGAVSGAMEQKGPDGQIHQHTNNRAELRAVLAALRFRGWWGEGWSRLVIVTDSEYVGKGSTEWMRSWARRGWRTSGGGPVANRDLWEALSEKLGEYAAGGCEVSFRIVPRKWNELADKAAKAAAGMDSAVEYGGGDVLGPWDSTPRVELGTFLMLLRSKEFQGCELKLVLVVAVSLQGFSIVSKKVGTVIATQPPESNWALFPMKPSDSKLKLKLATYRWDSPSAIVIPHLQKELQPSNPAPSIELGTLVDEALLIIIRKSKVRQGNPANQNRTGCQSFDEAVQGYELKLVLVVAVAFPNIRSRQASHPESNRVLTKSSSKLTLIKDYWGARRFPML</sequence>